<feature type="modified residue" description="4-aspartylphosphate" evidence="4">
    <location>
        <position position="52"/>
    </location>
</feature>
<dbReference type="InterPro" id="IPR001789">
    <property type="entry name" value="Sig_transdc_resp-reg_receiver"/>
</dbReference>
<dbReference type="SUPFAM" id="SSF46894">
    <property type="entry name" value="C-terminal effector domain of the bipartite response regulators"/>
    <property type="match status" value="1"/>
</dbReference>
<dbReference type="GO" id="GO:0005829">
    <property type="term" value="C:cytosol"/>
    <property type="evidence" value="ECO:0007669"/>
    <property type="project" value="TreeGrafter"/>
</dbReference>
<keyword evidence="1" id="KW-0805">Transcription regulation</keyword>
<dbReference type="Gene3D" id="3.40.50.2300">
    <property type="match status" value="1"/>
</dbReference>
<dbReference type="AlphaFoldDB" id="A0A2V2EY36"/>
<dbReference type="SUPFAM" id="SSF52172">
    <property type="entry name" value="CheY-like"/>
    <property type="match status" value="1"/>
</dbReference>
<comment type="caution">
    <text evidence="9">The sequence shown here is derived from an EMBL/GenBank/DDBJ whole genome shotgun (WGS) entry which is preliminary data.</text>
</comment>
<feature type="DNA-binding region" description="OmpR/PhoB-type" evidence="5">
    <location>
        <begin position="126"/>
        <end position="226"/>
    </location>
</feature>
<evidence type="ECO:0000256" key="5">
    <source>
        <dbReference type="PROSITE-ProRule" id="PRU01091"/>
    </source>
</evidence>
<keyword evidence="4" id="KW-0597">Phosphoprotein</keyword>
<dbReference type="PANTHER" id="PTHR48111">
    <property type="entry name" value="REGULATOR OF RPOS"/>
    <property type="match status" value="1"/>
</dbReference>
<evidence type="ECO:0000259" key="7">
    <source>
        <dbReference type="PROSITE" id="PS51755"/>
    </source>
</evidence>
<dbReference type="InterPro" id="IPR036388">
    <property type="entry name" value="WH-like_DNA-bd_sf"/>
</dbReference>
<dbReference type="GO" id="GO:0000156">
    <property type="term" value="F:phosphorelay response regulator activity"/>
    <property type="evidence" value="ECO:0007669"/>
    <property type="project" value="TreeGrafter"/>
</dbReference>
<evidence type="ECO:0000259" key="6">
    <source>
        <dbReference type="PROSITE" id="PS50110"/>
    </source>
</evidence>
<reference evidence="9 10" key="1">
    <citation type="submission" date="2018-05" db="EMBL/GenBank/DDBJ databases">
        <title>Genomic Encyclopedia of Type Strains, Phase IV (KMG-IV): sequencing the most valuable type-strain genomes for metagenomic binning, comparative biology and taxonomic classification.</title>
        <authorList>
            <person name="Goeker M."/>
        </authorList>
    </citation>
    <scope>NUCLEOTIDE SEQUENCE [LARGE SCALE GENOMIC DNA]</scope>
    <source>
        <strain evidence="9 10">JC118</strain>
    </source>
</reference>
<keyword evidence="10" id="KW-1185">Reference proteome</keyword>
<dbReference type="Proteomes" id="UP000247612">
    <property type="component" value="Unassembled WGS sequence"/>
</dbReference>
<evidence type="ECO:0000256" key="1">
    <source>
        <dbReference type="ARBA" id="ARBA00023015"/>
    </source>
</evidence>
<dbReference type="Pfam" id="PF00486">
    <property type="entry name" value="Trans_reg_C"/>
    <property type="match status" value="1"/>
</dbReference>
<dbReference type="SMART" id="SM00448">
    <property type="entry name" value="REC"/>
    <property type="match status" value="1"/>
</dbReference>
<proteinExistence type="predicted"/>
<dbReference type="Pfam" id="PF00072">
    <property type="entry name" value="Response_reg"/>
    <property type="match status" value="1"/>
</dbReference>
<accession>A0A2V2EY36</accession>
<organism evidence="9 10">
    <name type="scientific">Dielma fastidiosa</name>
    <dbReference type="NCBI Taxonomy" id="1034346"/>
    <lineage>
        <taxon>Bacteria</taxon>
        <taxon>Bacillati</taxon>
        <taxon>Bacillota</taxon>
        <taxon>Erysipelotrichia</taxon>
        <taxon>Erysipelotrichales</taxon>
        <taxon>Erysipelotrichaceae</taxon>
        <taxon>Dielma</taxon>
    </lineage>
</organism>
<dbReference type="GO" id="GO:0006355">
    <property type="term" value="P:regulation of DNA-templated transcription"/>
    <property type="evidence" value="ECO:0007669"/>
    <property type="project" value="InterPro"/>
</dbReference>
<dbReference type="STRING" id="1034346.GCA_000313565_03176"/>
<evidence type="ECO:0000256" key="2">
    <source>
        <dbReference type="ARBA" id="ARBA00023125"/>
    </source>
</evidence>
<dbReference type="GO" id="GO:0032993">
    <property type="term" value="C:protein-DNA complex"/>
    <property type="evidence" value="ECO:0007669"/>
    <property type="project" value="TreeGrafter"/>
</dbReference>
<evidence type="ECO:0000313" key="9">
    <source>
        <dbReference type="EMBL" id="PXX77263.1"/>
    </source>
</evidence>
<dbReference type="OrthoDB" id="9779174at2"/>
<reference evidence="8" key="2">
    <citation type="submission" date="2022-03" db="EMBL/GenBank/DDBJ databases">
        <title>First case of bacteraemia caused by Dielma fastidiosa in a patient hospitalised with diverticulitis.</title>
        <authorList>
            <person name="Forman-Ankjaer B."/>
            <person name="Hvid-Jensen F."/>
            <person name="Kobel C.M."/>
            <person name="Greve T."/>
        </authorList>
    </citation>
    <scope>NUCLEOTIDE SEQUENCE</scope>
    <source>
        <strain evidence="8">AUH_DF_2021</strain>
    </source>
</reference>
<dbReference type="PROSITE" id="PS51755">
    <property type="entry name" value="OMPR_PHOB"/>
    <property type="match status" value="1"/>
</dbReference>
<name>A0A2V2EY36_9FIRM</name>
<dbReference type="Proteomes" id="UP001276902">
    <property type="component" value="Unassembled WGS sequence"/>
</dbReference>
<dbReference type="EMBL" id="JALDAW010000016">
    <property type="protein sequence ID" value="MDY5168842.1"/>
    <property type="molecule type" value="Genomic_DNA"/>
</dbReference>
<dbReference type="Gene3D" id="1.10.10.10">
    <property type="entry name" value="Winged helix-like DNA-binding domain superfamily/Winged helix DNA-binding domain"/>
    <property type="match status" value="1"/>
</dbReference>
<dbReference type="InterPro" id="IPR039420">
    <property type="entry name" value="WalR-like"/>
</dbReference>
<dbReference type="PANTHER" id="PTHR48111:SF73">
    <property type="entry name" value="ALKALINE PHOSPHATASE SYNTHESIS TRANSCRIPTIONAL REGULATORY PROTEIN PHOP"/>
    <property type="match status" value="1"/>
</dbReference>
<feature type="domain" description="Response regulatory" evidence="6">
    <location>
        <begin position="3"/>
        <end position="116"/>
    </location>
</feature>
<dbReference type="InterPro" id="IPR011006">
    <property type="entry name" value="CheY-like_superfamily"/>
</dbReference>
<dbReference type="PROSITE" id="PS50110">
    <property type="entry name" value="RESPONSE_REGULATORY"/>
    <property type="match status" value="1"/>
</dbReference>
<evidence type="ECO:0000256" key="4">
    <source>
        <dbReference type="PROSITE-ProRule" id="PRU00169"/>
    </source>
</evidence>
<dbReference type="GeneID" id="94442530"/>
<sequence length="228" mass="25949">MSKLLIVEDDETIALGCEYSFKKEGFEVMVAKNCAQAKELLSRNSYDCLILDLGLPDGNGFEVCEYAKSVGSPAVIFLTARDDENDIVFGLDMGGDDYITKPFGLKELMSRVKAVLRRKNQNPDQEKIISLGDLKIYSLKGKVYKKNQEVFLSAMEYRLLMTLATRKNEILKREELLDSIWDIGGDFINDNTLTVYIKRLREKIEDDPQNPKLIETIRGIGYRGISRE</sequence>
<keyword evidence="2 5" id="KW-0238">DNA-binding</keyword>
<dbReference type="InterPro" id="IPR016032">
    <property type="entry name" value="Sig_transdc_resp-reg_C-effctor"/>
</dbReference>
<dbReference type="InterPro" id="IPR001867">
    <property type="entry name" value="OmpR/PhoB-type_DNA-bd"/>
</dbReference>
<dbReference type="CDD" id="cd00383">
    <property type="entry name" value="trans_reg_C"/>
    <property type="match status" value="1"/>
</dbReference>
<dbReference type="SMART" id="SM00862">
    <property type="entry name" value="Trans_reg_C"/>
    <property type="match status" value="1"/>
</dbReference>
<protein>
    <submittedName>
        <fullName evidence="9">DNA-binding response OmpR family regulator</fullName>
    </submittedName>
    <submittedName>
        <fullName evidence="8">Response regulator transcription factor</fullName>
    </submittedName>
</protein>
<dbReference type="Gene3D" id="6.10.250.690">
    <property type="match status" value="1"/>
</dbReference>
<evidence type="ECO:0000256" key="3">
    <source>
        <dbReference type="ARBA" id="ARBA00023163"/>
    </source>
</evidence>
<feature type="domain" description="OmpR/PhoB-type" evidence="7">
    <location>
        <begin position="126"/>
        <end position="226"/>
    </location>
</feature>
<evidence type="ECO:0000313" key="10">
    <source>
        <dbReference type="Proteomes" id="UP000247612"/>
    </source>
</evidence>
<dbReference type="EMBL" id="QJKH01000011">
    <property type="protein sequence ID" value="PXX77263.1"/>
    <property type="molecule type" value="Genomic_DNA"/>
</dbReference>
<keyword evidence="3" id="KW-0804">Transcription</keyword>
<dbReference type="RefSeq" id="WP_022939457.1">
    <property type="nucleotide sequence ID" value="NZ_BAABZA010000003.1"/>
</dbReference>
<dbReference type="GO" id="GO:0000976">
    <property type="term" value="F:transcription cis-regulatory region binding"/>
    <property type="evidence" value="ECO:0007669"/>
    <property type="project" value="TreeGrafter"/>
</dbReference>
<gene>
    <name evidence="9" type="ORF">DES51_1115</name>
    <name evidence="8" type="ORF">MQE39_12060</name>
</gene>
<evidence type="ECO:0000313" key="8">
    <source>
        <dbReference type="EMBL" id="MDY5168842.1"/>
    </source>
</evidence>